<accession>A0A3Q9ICT0</accession>
<reference evidence="4" key="1">
    <citation type="submission" date="2018-12" db="EMBL/GenBank/DDBJ databases">
        <title>Complete genome sequence of Paenibacillus sp. MBLB1234.</title>
        <authorList>
            <person name="Nam Y.-D."/>
            <person name="Kang J."/>
            <person name="Chung W.-H."/>
            <person name="Park Y.S."/>
        </authorList>
    </citation>
    <scope>NUCLEOTIDE SEQUENCE [LARGE SCALE GENOMIC DNA]</scope>
    <source>
        <strain evidence="4">MBLB1234</strain>
    </source>
</reference>
<dbReference type="EMBL" id="CP034346">
    <property type="protein sequence ID" value="AZS17976.1"/>
    <property type="molecule type" value="Genomic_DNA"/>
</dbReference>
<dbReference type="OrthoDB" id="2626876at2"/>
<dbReference type="AlphaFoldDB" id="A0A3Q9ICT0"/>
<protein>
    <submittedName>
        <fullName evidence="3">DUF4190 domain-containing protein</fullName>
    </submittedName>
</protein>
<feature type="transmembrane region" description="Helical" evidence="1">
    <location>
        <begin position="39"/>
        <end position="71"/>
    </location>
</feature>
<feature type="domain" description="DUF4190" evidence="2">
    <location>
        <begin position="35"/>
        <end position="106"/>
    </location>
</feature>
<keyword evidence="1" id="KW-0472">Membrane</keyword>
<gene>
    <name evidence="3" type="ORF">EI981_28460</name>
</gene>
<dbReference type="InterPro" id="IPR025241">
    <property type="entry name" value="DUF4190"/>
</dbReference>
<keyword evidence="4" id="KW-1185">Reference proteome</keyword>
<feature type="transmembrane region" description="Helical" evidence="1">
    <location>
        <begin position="91"/>
        <end position="113"/>
    </location>
</feature>
<evidence type="ECO:0000313" key="3">
    <source>
        <dbReference type="EMBL" id="AZS17976.1"/>
    </source>
</evidence>
<evidence type="ECO:0000259" key="2">
    <source>
        <dbReference type="Pfam" id="PF13828"/>
    </source>
</evidence>
<dbReference type="Pfam" id="PF13828">
    <property type="entry name" value="DUF4190"/>
    <property type="match status" value="1"/>
</dbReference>
<keyword evidence="1" id="KW-0812">Transmembrane</keyword>
<dbReference type="RefSeq" id="WP_127004044.1">
    <property type="nucleotide sequence ID" value="NZ_CP034346.1"/>
</dbReference>
<sequence>MGGYSLDNNYKESRYEFSPLTQSYVPSQAKTSGKAITSLILGIISLITLPLGGIIVLGIVGFFSGIVAIVLSSLSFKEIKRVQVRGRGMAIAGLVCGIVATSVNVLAFVISFVNGFMNAINNV</sequence>
<organism evidence="3 4">
    <name type="scientific">Paenibacillus lutimineralis</name>
    <dbReference type="NCBI Taxonomy" id="2707005"/>
    <lineage>
        <taxon>Bacteria</taxon>
        <taxon>Bacillati</taxon>
        <taxon>Bacillota</taxon>
        <taxon>Bacilli</taxon>
        <taxon>Bacillales</taxon>
        <taxon>Paenibacillaceae</taxon>
        <taxon>Paenibacillus</taxon>
    </lineage>
</organism>
<evidence type="ECO:0000256" key="1">
    <source>
        <dbReference type="SAM" id="Phobius"/>
    </source>
</evidence>
<evidence type="ECO:0000313" key="4">
    <source>
        <dbReference type="Proteomes" id="UP000270678"/>
    </source>
</evidence>
<dbReference type="KEGG" id="plut:EI981_28460"/>
<dbReference type="Proteomes" id="UP000270678">
    <property type="component" value="Chromosome"/>
</dbReference>
<keyword evidence="1" id="KW-1133">Transmembrane helix</keyword>
<name>A0A3Q9ICT0_9BACL</name>
<proteinExistence type="predicted"/>